<proteinExistence type="predicted"/>
<reference evidence="1 2" key="1">
    <citation type="submission" date="2012-12" db="EMBL/GenBank/DDBJ databases">
        <title>Novel taxa of Listeriaceae from agricultural environments in the United States.</title>
        <authorList>
            <person name="den Bakker H.C."/>
            <person name="Allred A."/>
            <person name="Warchocki S."/>
            <person name="Wright E.M."/>
            <person name="Burrell A."/>
            <person name="Nightingale K.K."/>
            <person name="Kephart D."/>
            <person name="Wiedmann M."/>
        </authorList>
    </citation>
    <scope>NUCLEOTIDE SEQUENCE [LARGE SCALE GENOMIC DNA]</scope>
    <source>
        <strain evidence="1 2">FSL F6-1037</strain>
    </source>
</reference>
<dbReference type="STRING" id="1265861.BCAMP_12321"/>
<comment type="caution">
    <text evidence="1">The sequence shown here is derived from an EMBL/GenBank/DDBJ whole genome shotgun (WGS) entry which is preliminary data.</text>
</comment>
<dbReference type="Proteomes" id="UP000019243">
    <property type="component" value="Unassembled WGS sequence"/>
</dbReference>
<dbReference type="RefSeq" id="WP_051457072.1">
    <property type="nucleotide sequence ID" value="NZ_AODH01000076.1"/>
</dbReference>
<evidence type="ECO:0000313" key="1">
    <source>
        <dbReference type="EMBL" id="EUJ34258.1"/>
    </source>
</evidence>
<dbReference type="AlphaFoldDB" id="W7CMA1"/>
<sequence length="92" mass="10839">MEYKGKQYEEVTDCSAEIGDLLQPSVDMELPDGHSVADYEKDSFKRYREIKKNRQRQLAIALHANEIRGNRHHRRCYTEVSIECSVSYRQCD</sequence>
<organism evidence="1 2">
    <name type="scientific">Brochothrix campestris FSL F6-1037</name>
    <dbReference type="NCBI Taxonomy" id="1265861"/>
    <lineage>
        <taxon>Bacteria</taxon>
        <taxon>Bacillati</taxon>
        <taxon>Bacillota</taxon>
        <taxon>Bacilli</taxon>
        <taxon>Bacillales</taxon>
        <taxon>Listeriaceae</taxon>
        <taxon>Brochothrix</taxon>
    </lineage>
</organism>
<protein>
    <submittedName>
        <fullName evidence="1">Uncharacterized protein</fullName>
    </submittedName>
</protein>
<accession>W7CMA1</accession>
<dbReference type="EMBL" id="AODH01000076">
    <property type="protein sequence ID" value="EUJ34258.1"/>
    <property type="molecule type" value="Genomic_DNA"/>
</dbReference>
<evidence type="ECO:0000313" key="2">
    <source>
        <dbReference type="Proteomes" id="UP000019243"/>
    </source>
</evidence>
<name>W7CMA1_9LIST</name>
<keyword evidence="2" id="KW-1185">Reference proteome</keyword>
<gene>
    <name evidence="1" type="ORF">BCAMP_12321</name>
</gene>